<evidence type="ECO:0000313" key="4">
    <source>
        <dbReference type="Proteomes" id="UP000237082"/>
    </source>
</evidence>
<feature type="domain" description="N-acetyltransferase" evidence="2">
    <location>
        <begin position="31"/>
        <end position="185"/>
    </location>
</feature>
<proteinExistence type="predicted"/>
<gene>
    <name evidence="3" type="ORF">C2I19_12930</name>
</gene>
<reference evidence="4" key="1">
    <citation type="submission" date="2018-02" db="EMBL/GenBank/DDBJ databases">
        <authorList>
            <person name="O'Hara-Hanley K."/>
            <person name="Soby S."/>
        </authorList>
    </citation>
    <scope>NUCLEOTIDE SEQUENCE [LARGE SCALE GENOMIC DNA]</scope>
    <source>
        <strain evidence="4">MWU14-2602</strain>
    </source>
</reference>
<name>A0A2S5DEZ0_9NEIS</name>
<dbReference type="Proteomes" id="UP000237082">
    <property type="component" value="Unassembled WGS sequence"/>
</dbReference>
<evidence type="ECO:0000259" key="2">
    <source>
        <dbReference type="PROSITE" id="PS51186"/>
    </source>
</evidence>
<organism evidence="3 4">
    <name type="scientific">Chromobacterium alticapitis</name>
    <dbReference type="NCBI Taxonomy" id="2073169"/>
    <lineage>
        <taxon>Bacteria</taxon>
        <taxon>Pseudomonadati</taxon>
        <taxon>Pseudomonadota</taxon>
        <taxon>Betaproteobacteria</taxon>
        <taxon>Neisseriales</taxon>
        <taxon>Chromobacteriaceae</taxon>
        <taxon>Chromobacterium</taxon>
    </lineage>
</organism>
<accession>A0A2S5DEZ0</accession>
<comment type="caution">
    <text evidence="3">The sequence shown here is derived from an EMBL/GenBank/DDBJ whole genome shotgun (WGS) entry which is preliminary data.</text>
</comment>
<dbReference type="InterPro" id="IPR051908">
    <property type="entry name" value="Ribosomal_N-acetyltransferase"/>
</dbReference>
<dbReference type="InterPro" id="IPR016181">
    <property type="entry name" value="Acyl_CoA_acyltransferase"/>
</dbReference>
<dbReference type="PANTHER" id="PTHR43441:SF6">
    <property type="entry name" value="N-ACETYLTRANSFERASE DOMAIN-CONTAINING PROTEIN"/>
    <property type="match status" value="1"/>
</dbReference>
<feature type="region of interest" description="Disordered" evidence="1">
    <location>
        <begin position="1"/>
        <end position="21"/>
    </location>
</feature>
<keyword evidence="4" id="KW-1185">Reference proteome</keyword>
<dbReference type="InterPro" id="IPR000182">
    <property type="entry name" value="GNAT_dom"/>
</dbReference>
<dbReference type="GO" id="GO:0005737">
    <property type="term" value="C:cytoplasm"/>
    <property type="evidence" value="ECO:0007669"/>
    <property type="project" value="TreeGrafter"/>
</dbReference>
<dbReference type="Gene3D" id="3.40.630.30">
    <property type="match status" value="1"/>
</dbReference>
<dbReference type="GO" id="GO:1990189">
    <property type="term" value="F:protein N-terminal-serine acetyltransferase activity"/>
    <property type="evidence" value="ECO:0007669"/>
    <property type="project" value="TreeGrafter"/>
</dbReference>
<dbReference type="EMBL" id="PQWB01000050">
    <property type="protein sequence ID" value="POZ61571.1"/>
    <property type="molecule type" value="Genomic_DNA"/>
</dbReference>
<evidence type="ECO:0000313" key="3">
    <source>
        <dbReference type="EMBL" id="POZ61571.1"/>
    </source>
</evidence>
<protein>
    <recommendedName>
        <fullName evidence="2">N-acetyltransferase domain-containing protein</fullName>
    </recommendedName>
</protein>
<dbReference type="SUPFAM" id="SSF55729">
    <property type="entry name" value="Acyl-CoA N-acyltransferases (Nat)"/>
    <property type="match status" value="1"/>
</dbReference>
<sequence length="198" mass="20583">MCRSMAKAKPRDWRAARATGSPMCASSDRPIRLEAIPLAALAELAEGRQPLGLGGVCEEGAWPPALVAQRALRLLAEGGAERWCLPYAMLDARGVIVGGCGFKGEPCLGLVEIGYAVAPSRRGAGIATAAVGELLALALDGGARQVLAQINPDNAPSSRLAARLGFTRGEVLVDDEGEPLAQWLWPGAIDSVQDGGYP</sequence>
<dbReference type="Pfam" id="PF13302">
    <property type="entry name" value="Acetyltransf_3"/>
    <property type="match status" value="1"/>
</dbReference>
<dbReference type="AlphaFoldDB" id="A0A2S5DEZ0"/>
<dbReference type="GO" id="GO:0008999">
    <property type="term" value="F:protein-N-terminal-alanine acetyltransferase activity"/>
    <property type="evidence" value="ECO:0007669"/>
    <property type="project" value="TreeGrafter"/>
</dbReference>
<dbReference type="PROSITE" id="PS51186">
    <property type="entry name" value="GNAT"/>
    <property type="match status" value="1"/>
</dbReference>
<dbReference type="PANTHER" id="PTHR43441">
    <property type="entry name" value="RIBOSOMAL-PROTEIN-SERINE ACETYLTRANSFERASE"/>
    <property type="match status" value="1"/>
</dbReference>
<evidence type="ECO:0000256" key="1">
    <source>
        <dbReference type="SAM" id="MobiDB-lite"/>
    </source>
</evidence>